<name>A0A9Q0IFR0_9TELE</name>
<dbReference type="AlphaFoldDB" id="A0A9Q0IFR0"/>
<dbReference type="Proteomes" id="UP001148018">
    <property type="component" value="Unassembled WGS sequence"/>
</dbReference>
<evidence type="ECO:0000313" key="1">
    <source>
        <dbReference type="EMBL" id="KAJ3596560.1"/>
    </source>
</evidence>
<sequence>EARVSVSWLWQTLCSILEPSLLRPEDRVRRSALFWNLPSSGQRTESDALLYSGTFPPQARGQSQTLCSILEPSLLRPEDRVRRSALFWNLPSSGQRTESDALLYSGTFPPQARGQSQTLCSILEPSLLRPEDRVRRSALFWNLPSSGQRTESDALLYSGTFPPQARGQSQTLCSILEPSLLRPEDRVRRSALFWNLPSSGQRTESDALLYSGTFPPQARGQSQTLCSILEPSLLRPEDRVRRSILFWNLPSSGQRTESDALLYSGTFPPQARGQSQTLCSILEPSLLRPEDRVRRSALFWNLPSSGLRTESDALLYSGTFPPQARGQSQTL</sequence>
<protein>
    <submittedName>
        <fullName evidence="1">Uncharacterized protein</fullName>
    </submittedName>
</protein>
<evidence type="ECO:0000313" key="2">
    <source>
        <dbReference type="Proteomes" id="UP001148018"/>
    </source>
</evidence>
<keyword evidence="2" id="KW-1185">Reference proteome</keyword>
<proteinExistence type="predicted"/>
<reference evidence="1" key="1">
    <citation type="submission" date="2022-07" db="EMBL/GenBank/DDBJ databases">
        <title>Chromosome-level genome of Muraenolepis orangiensis.</title>
        <authorList>
            <person name="Kim J."/>
        </authorList>
    </citation>
    <scope>NUCLEOTIDE SEQUENCE</scope>
    <source>
        <strain evidence="1">KU_S4_2022</strain>
        <tissue evidence="1">Muscle</tissue>
    </source>
</reference>
<gene>
    <name evidence="1" type="ORF">NHX12_002965</name>
</gene>
<comment type="caution">
    <text evidence="1">The sequence shown here is derived from an EMBL/GenBank/DDBJ whole genome shotgun (WGS) entry which is preliminary data.</text>
</comment>
<accession>A0A9Q0IFR0</accession>
<dbReference type="EMBL" id="JANIIK010000110">
    <property type="protein sequence ID" value="KAJ3596560.1"/>
    <property type="molecule type" value="Genomic_DNA"/>
</dbReference>
<feature type="non-terminal residue" evidence="1">
    <location>
        <position position="1"/>
    </location>
</feature>
<organism evidence="1 2">
    <name type="scientific">Muraenolepis orangiensis</name>
    <name type="common">Patagonian moray cod</name>
    <dbReference type="NCBI Taxonomy" id="630683"/>
    <lineage>
        <taxon>Eukaryota</taxon>
        <taxon>Metazoa</taxon>
        <taxon>Chordata</taxon>
        <taxon>Craniata</taxon>
        <taxon>Vertebrata</taxon>
        <taxon>Euteleostomi</taxon>
        <taxon>Actinopterygii</taxon>
        <taxon>Neopterygii</taxon>
        <taxon>Teleostei</taxon>
        <taxon>Neoteleostei</taxon>
        <taxon>Acanthomorphata</taxon>
        <taxon>Zeiogadaria</taxon>
        <taxon>Gadariae</taxon>
        <taxon>Gadiformes</taxon>
        <taxon>Muraenolepidoidei</taxon>
        <taxon>Muraenolepididae</taxon>
        <taxon>Muraenolepis</taxon>
    </lineage>
</organism>